<dbReference type="PROSITE" id="PS50878">
    <property type="entry name" value="RT_POL"/>
    <property type="match status" value="1"/>
</dbReference>
<name>A0A817XEA5_9BILA</name>
<dbReference type="SUPFAM" id="SSF56219">
    <property type="entry name" value="DNase I-like"/>
    <property type="match status" value="1"/>
</dbReference>
<dbReference type="InterPro" id="IPR000477">
    <property type="entry name" value="RT_dom"/>
</dbReference>
<dbReference type="Proteomes" id="UP000663869">
    <property type="component" value="Unassembled WGS sequence"/>
</dbReference>
<feature type="compositionally biased region" description="Polar residues" evidence="1">
    <location>
        <begin position="29"/>
        <end position="46"/>
    </location>
</feature>
<dbReference type="InterPro" id="IPR052560">
    <property type="entry name" value="RdDP_mobile_element"/>
</dbReference>
<feature type="non-terminal residue" evidence="3">
    <location>
        <position position="1"/>
    </location>
</feature>
<evidence type="ECO:0000313" key="4">
    <source>
        <dbReference type="Proteomes" id="UP000663869"/>
    </source>
</evidence>
<evidence type="ECO:0000259" key="2">
    <source>
        <dbReference type="PROSITE" id="PS50878"/>
    </source>
</evidence>
<evidence type="ECO:0000256" key="1">
    <source>
        <dbReference type="SAM" id="MobiDB-lite"/>
    </source>
</evidence>
<dbReference type="Gene3D" id="3.60.10.10">
    <property type="entry name" value="Endonuclease/exonuclease/phosphatase"/>
    <property type="match status" value="1"/>
</dbReference>
<dbReference type="PANTHER" id="PTHR36688:SF2">
    <property type="entry name" value="ENDONUCLEASE_EXONUCLEASE_PHOSPHATASE DOMAIN-CONTAINING PROTEIN"/>
    <property type="match status" value="1"/>
</dbReference>
<protein>
    <recommendedName>
        <fullName evidence="2">Reverse transcriptase domain-containing protein</fullName>
    </recommendedName>
</protein>
<dbReference type="InterPro" id="IPR036691">
    <property type="entry name" value="Endo/exonu/phosph_ase_sf"/>
</dbReference>
<gene>
    <name evidence="3" type="ORF">FME351_LOCUS6016</name>
</gene>
<accession>A0A817XEA5</accession>
<comment type="caution">
    <text evidence="3">The sequence shown here is derived from an EMBL/GenBank/DDBJ whole genome shotgun (WGS) entry which is preliminary data.</text>
</comment>
<sequence length="1287" mass="148766">SKEGDDSFELEHRMVNVRNQYFNNSDFRQAPYTTTAGSTKNVSNPTARRPSFPPFRITFTADETPSELSIIKDINKHCRISLSYGRYAAAGRNKSFLLYVNTSEQFDRLMDKNIWSMQICSLDCSIDLPSKVPSSYSIVAIGVPAQWNLAEFELDIKKHYPTIIKIERLYVNGGIPISKYHLIYQQQNKKKQQTFSSSVWATKEHQRDLPGLTSNSIETVQARVDTSAFLDISKKLDLLMIKIEHLTSEQTKMNSSINHANQLINSCNKQINETKEFLMNRLRSFVCELSDAFLGKNKQQQNQLFLAHDHMFHCQILHLMNPSAITFKPNQKKSYPILADLLTKAELNIFQDLLHEWTDTPTLDLLLDNWSNHRDKADSMMIIKQNVSLLLLNVSSLNRYFIDAINLVDSMQPPIVVLNGTHHDENSVKQFISHFFNFNVFSMKGSNVFGGVLIAVHKSIRSQRVAKFNNLPNIIVLEIGSDTDMFQLVTCYSPPAESIPLDLFDRLLQHNPNSIFTGDLNAKHSSWSKSIENRKGRALFNWLSSSQAHTSLEIINKYVPTSTRSTATIDIIIAPTHMSSKSFSVLATIGNDHHPVLWHPSFKMSSTVHYYPIKRTRWNLLEVFLTCTGLYWHKLATSMSHSVAFFVLYERFLSLCVSRLTTITFRKTIRPSLPPHIVVMIDQKRRYLKSFRQTRHPYFARVLRDMAKLIQKQLFLHKRKSWLAYCNSLNDCDTTAFWKKAKRHFISKSAPIEGFIANNEIASSPMHMCTIAKLYYEEQFSSHQFMQSETEIEANNADIEIEEALRNKPPIPIQITYQHLRRSVASLKNKNSTGIDGISNRIIKLLPPNHLSIILSCLNNFAVMLQTPSHWHVAKMILLSKKKSKWINEQGILPAEQTGFRPGHNMAVRIVAIIDQIGQSLAKNTAAAALFVDFRTAFNQIWFNGLWLKLSNLQCPLYLIAWLRHYLSGRKAYINIKSTSSTMLNLSKGVPQGSCIGPVLFIIYHHDILEALSTIHWKHLFADDLAVLFSPSPYTSSSQMINTLTEQIKHVLLRLIKYSIKWKQPINFSKTNWILFHRQVVPLFPSIICEGHNIEHVKKFKYLSTILDAKLSFTEHIDYIQAKIRINMNIYKRLAFTRMTSEQINYKLYNAFIRPYLQSILNFFPILSLTKQKQLEGINRKIFRSIHRWFDARIIEIENLPKYKSISKLTYMHWDKLTQTILVTNPSVIEDFLQNKLSILYLHEYLSSPTLANERRKIFERGRIRKSIRNLLTEDHLSLFDHILCYH</sequence>
<feature type="region of interest" description="Disordered" evidence="1">
    <location>
        <begin position="29"/>
        <end position="49"/>
    </location>
</feature>
<dbReference type="Pfam" id="PF14529">
    <property type="entry name" value="Exo_endo_phos_2"/>
    <property type="match status" value="1"/>
</dbReference>
<dbReference type="Pfam" id="PF00078">
    <property type="entry name" value="RVT_1"/>
    <property type="match status" value="1"/>
</dbReference>
<feature type="domain" description="Reverse transcriptase" evidence="2">
    <location>
        <begin position="860"/>
        <end position="1107"/>
    </location>
</feature>
<reference evidence="3" key="1">
    <citation type="submission" date="2021-02" db="EMBL/GenBank/DDBJ databases">
        <authorList>
            <person name="Nowell W R."/>
        </authorList>
    </citation>
    <scope>NUCLEOTIDE SEQUENCE</scope>
</reference>
<dbReference type="GO" id="GO:0003824">
    <property type="term" value="F:catalytic activity"/>
    <property type="evidence" value="ECO:0007669"/>
    <property type="project" value="InterPro"/>
</dbReference>
<dbReference type="InterPro" id="IPR005135">
    <property type="entry name" value="Endo/exonuclease/phosphatase"/>
</dbReference>
<dbReference type="PANTHER" id="PTHR36688">
    <property type="entry name" value="ENDO/EXONUCLEASE/PHOSPHATASE DOMAIN-CONTAINING PROTEIN"/>
    <property type="match status" value="1"/>
</dbReference>
<evidence type="ECO:0000313" key="3">
    <source>
        <dbReference type="EMBL" id="CAF3367542.1"/>
    </source>
</evidence>
<organism evidence="3 4">
    <name type="scientific">Rotaria socialis</name>
    <dbReference type="NCBI Taxonomy" id="392032"/>
    <lineage>
        <taxon>Eukaryota</taxon>
        <taxon>Metazoa</taxon>
        <taxon>Spiralia</taxon>
        <taxon>Gnathifera</taxon>
        <taxon>Rotifera</taxon>
        <taxon>Eurotatoria</taxon>
        <taxon>Bdelloidea</taxon>
        <taxon>Philodinida</taxon>
        <taxon>Philodinidae</taxon>
        <taxon>Rotaria</taxon>
    </lineage>
</organism>
<dbReference type="EMBL" id="CAJNYU010000504">
    <property type="protein sequence ID" value="CAF3367542.1"/>
    <property type="molecule type" value="Genomic_DNA"/>
</dbReference>
<proteinExistence type="predicted"/>